<evidence type="ECO:0000256" key="1">
    <source>
        <dbReference type="SAM" id="Phobius"/>
    </source>
</evidence>
<evidence type="ECO:0000313" key="3">
    <source>
        <dbReference type="Proteomes" id="UP000078428"/>
    </source>
</evidence>
<evidence type="ECO:0000313" key="2">
    <source>
        <dbReference type="EMBL" id="OAN49262.1"/>
    </source>
</evidence>
<evidence type="ECO:0008006" key="4">
    <source>
        <dbReference type="Google" id="ProtNLM"/>
    </source>
</evidence>
<keyword evidence="1" id="KW-0472">Membrane</keyword>
<dbReference type="Proteomes" id="UP000078428">
    <property type="component" value="Unassembled WGS sequence"/>
</dbReference>
<name>A0A178MKJ9_9PROT</name>
<reference evidence="2 3" key="1">
    <citation type="submission" date="2016-04" db="EMBL/GenBank/DDBJ databases">
        <title>Draft genome sequence of freshwater magnetotactic bacteria Magnetospirillum marisnigri SP-1 and Magnetospirillum moscoviense BB-1.</title>
        <authorList>
            <person name="Koziaeva V."/>
            <person name="Dziuba M.V."/>
            <person name="Ivanov T.M."/>
            <person name="Kuznetsov B."/>
            <person name="Grouzdev D.S."/>
        </authorList>
    </citation>
    <scope>NUCLEOTIDE SEQUENCE [LARGE SCALE GENOMIC DNA]</scope>
    <source>
        <strain evidence="2 3">SP-1</strain>
    </source>
</reference>
<feature type="transmembrane region" description="Helical" evidence="1">
    <location>
        <begin position="24"/>
        <end position="41"/>
    </location>
</feature>
<sequence>MSSPQAALDGNSHGRKVEMGSERSFGIVFAVVFAILCLLPLKSGGSPNWWLGGVGAAFLAVALVAPRLLKPLNKVWFLFGLLLHKIVSPLVMGLLFFGTVTPVALIMRALGKDPLKLKHDPAAASYWIDRRPPGPAPDTMRRQF</sequence>
<dbReference type="STRING" id="1285242.A6A04_03870"/>
<dbReference type="InterPro" id="IPR045781">
    <property type="entry name" value="SxtJ"/>
</dbReference>
<keyword evidence="1" id="KW-1133">Transmembrane helix</keyword>
<comment type="caution">
    <text evidence="2">The sequence shown here is derived from an EMBL/GenBank/DDBJ whole genome shotgun (WGS) entry which is preliminary data.</text>
</comment>
<proteinExistence type="predicted"/>
<keyword evidence="3" id="KW-1185">Reference proteome</keyword>
<feature type="transmembrane region" description="Helical" evidence="1">
    <location>
        <begin position="48"/>
        <end position="66"/>
    </location>
</feature>
<dbReference type="EMBL" id="LWQT01000066">
    <property type="protein sequence ID" value="OAN49262.1"/>
    <property type="molecule type" value="Genomic_DNA"/>
</dbReference>
<dbReference type="RefSeq" id="WP_082914912.1">
    <property type="nucleotide sequence ID" value="NZ_LWQT01000066.1"/>
</dbReference>
<dbReference type="AlphaFoldDB" id="A0A178MKJ9"/>
<dbReference type="Pfam" id="PF19588">
    <property type="entry name" value="SxtJ"/>
    <property type="match status" value="1"/>
</dbReference>
<organism evidence="2 3">
    <name type="scientific">Paramagnetospirillum marisnigri</name>
    <dbReference type="NCBI Taxonomy" id="1285242"/>
    <lineage>
        <taxon>Bacteria</taxon>
        <taxon>Pseudomonadati</taxon>
        <taxon>Pseudomonadota</taxon>
        <taxon>Alphaproteobacteria</taxon>
        <taxon>Rhodospirillales</taxon>
        <taxon>Magnetospirillaceae</taxon>
        <taxon>Paramagnetospirillum</taxon>
    </lineage>
</organism>
<protein>
    <recommendedName>
        <fullName evidence="4">SxtJ</fullName>
    </recommendedName>
</protein>
<gene>
    <name evidence="2" type="ORF">A6A04_03870</name>
</gene>
<feature type="transmembrane region" description="Helical" evidence="1">
    <location>
        <begin position="86"/>
        <end position="110"/>
    </location>
</feature>
<dbReference type="OrthoDB" id="7375605at2"/>
<keyword evidence="1" id="KW-0812">Transmembrane</keyword>
<accession>A0A178MKJ9</accession>